<evidence type="ECO:0008006" key="9">
    <source>
        <dbReference type="Google" id="ProtNLM"/>
    </source>
</evidence>
<dbReference type="OrthoDB" id="8068875at2759"/>
<dbReference type="Pfam" id="PF03256">
    <property type="entry name" value="ANAPC10"/>
    <property type="match status" value="1"/>
</dbReference>
<evidence type="ECO:0000256" key="2">
    <source>
        <dbReference type="ARBA" id="ARBA00022786"/>
    </source>
</evidence>
<reference evidence="7 8" key="1">
    <citation type="submission" date="2020-03" db="EMBL/GenBank/DDBJ databases">
        <title>Dissostichus mawsoni Genome sequencing and assembly.</title>
        <authorList>
            <person name="Park H."/>
        </authorList>
    </citation>
    <scope>NUCLEOTIDE SEQUENCE [LARGE SCALE GENOMIC DNA]</scope>
    <source>
        <strain evidence="7">DM0001</strain>
        <tissue evidence="7">Muscle</tissue>
    </source>
</reference>
<keyword evidence="8" id="KW-1185">Reference proteome</keyword>
<dbReference type="InterPro" id="IPR021134">
    <property type="entry name" value="Bestrophin-like"/>
</dbReference>
<dbReference type="InterPro" id="IPR008979">
    <property type="entry name" value="Galactose-bd-like_sf"/>
</dbReference>
<keyword evidence="4" id="KW-0812">Transmembrane</keyword>
<dbReference type="PANTHER" id="PTHR46654">
    <property type="entry name" value="E3 UBIQUITIN-PROTEIN LIGASE HECTD3"/>
    <property type="match status" value="1"/>
</dbReference>
<dbReference type="PROSITE" id="PS50237">
    <property type="entry name" value="HECT"/>
    <property type="match status" value="1"/>
</dbReference>
<dbReference type="Pfam" id="PF00632">
    <property type="entry name" value="HECT"/>
    <property type="match status" value="1"/>
</dbReference>
<dbReference type="Pfam" id="PF01062">
    <property type="entry name" value="Bestrophin"/>
    <property type="match status" value="1"/>
</dbReference>
<comment type="caution">
    <text evidence="3">Lacks conserved residue(s) required for the propagation of feature annotation.</text>
</comment>
<evidence type="ECO:0000259" key="6">
    <source>
        <dbReference type="PROSITE" id="PS51284"/>
    </source>
</evidence>
<dbReference type="SUPFAM" id="SSF49785">
    <property type="entry name" value="Galactose-binding domain-like"/>
    <property type="match status" value="1"/>
</dbReference>
<keyword evidence="2 3" id="KW-0833">Ubl conjugation pathway</keyword>
<dbReference type="PROSITE" id="PS51284">
    <property type="entry name" value="DOC"/>
    <property type="match status" value="1"/>
</dbReference>
<dbReference type="Gene3D" id="2.60.120.260">
    <property type="entry name" value="Galactose-binding domain-like"/>
    <property type="match status" value="1"/>
</dbReference>
<proteinExistence type="predicted"/>
<dbReference type="InterPro" id="IPR035983">
    <property type="entry name" value="Hect_E3_ubiquitin_ligase"/>
</dbReference>
<dbReference type="InterPro" id="IPR042469">
    <property type="entry name" value="HECTD3"/>
</dbReference>
<keyword evidence="4" id="KW-0472">Membrane</keyword>
<dbReference type="Proteomes" id="UP000518266">
    <property type="component" value="Unassembled WGS sequence"/>
</dbReference>
<sequence>MHLTVCAGFYVTLAFNRWWGQYTNFPLPDNLMMVVSGNVHGTDERGRLLRRTLMRYANLSSVLILRSISTRVLKRFPTMEHIVEAGEDEEGRSLHSDFNKYWMPLTWFSNLASRAREEGRVRDDIALRLLMDELNKYRGKCSLLFHYDWISIPLVYTQVVTLAVYSFFAFCVVGRQFLNPEKGYKDHKIDLYVPVFTLLQFFFYAGWLKVGELIINPFGEDDDDFETNQLIDRNIQVSMLAVDDMYQNLAPIEKDKHWEQRHFSVPYTLSTAAETLTPAFKGSTFDMRHKGILRGCSLPSLLDGASLPHEEEEEDASPEENIININQREQEICGPPAELLTVTSIFILIFIMSVGDNPHLLLGRIRFLNRCIECFKRSEAVPQCLCFVPREVCYKICKDSSSSSSGPSTGGTSGGGSTVGKTLVPVFDSPHQTPNIKKLCKYNIEPKKGTCIRTTGEEFCNSQGLWVKISKEQLEEHRPGQELEEGWILVCKHTEGGDRLVPVESPETISRQQQLFGYDHKPCNRWEQVVGCDEDLVHYFYDHIGKEDENLGSVKQCVTSIDVSSCSGGASYLTDGDPETFWESDGMQGQHWIRLHMRRGTVVNKLILTVDSTDDNYMPKRVTVYGGEGDNLKKLSDVTIDDNLIGEVCVLEDMTAHLPVIEVRIEECRDEGIDVRIRGLKIKSSCERDLGLNADVFQSSNLVRYPRLQGNTPDVLYRRALVIQRFICLLDSVLPHLVPAWDYSLGTFNQIKVYEGLKPSDKFEKTLDYRWPARYDQWWECKFIAEGIIDQGGGFRDSLADMSEELCPSSAECAMPLPFFSRTSNQARDYYVPNPSCREFNKYEWIGQLMGAALRGKDFLVLALPGLVWKQLTGEAVSWNKDFPAVDSVLVNLLDAMENMDQETYEFRFGEELVYTTLLSDGQMVELIPGGSNVAVGYEERSEFVRLVQKARLEESRQQIAAVQAGLLKVVPQAVLDMLTWQEVEKKVCGDPEITVEALKRLTRYEDLEMSDVRVQYLWDALTSFTNEDRSRFLSAKVCEEKLRYAAYNCVAIDTDMSPWEE</sequence>
<evidence type="ECO:0000259" key="5">
    <source>
        <dbReference type="PROSITE" id="PS50237"/>
    </source>
</evidence>
<evidence type="ECO:0000256" key="1">
    <source>
        <dbReference type="ARBA" id="ARBA00022679"/>
    </source>
</evidence>
<dbReference type="EMBL" id="JAAKFY010000004">
    <property type="protein sequence ID" value="KAF3857946.1"/>
    <property type="molecule type" value="Genomic_DNA"/>
</dbReference>
<dbReference type="GO" id="GO:0004842">
    <property type="term" value="F:ubiquitin-protein transferase activity"/>
    <property type="evidence" value="ECO:0007669"/>
    <property type="project" value="InterPro"/>
</dbReference>
<organism evidence="7 8">
    <name type="scientific">Dissostichus mawsoni</name>
    <name type="common">Antarctic cod</name>
    <dbReference type="NCBI Taxonomy" id="36200"/>
    <lineage>
        <taxon>Eukaryota</taxon>
        <taxon>Metazoa</taxon>
        <taxon>Chordata</taxon>
        <taxon>Craniata</taxon>
        <taxon>Vertebrata</taxon>
        <taxon>Euteleostomi</taxon>
        <taxon>Actinopterygii</taxon>
        <taxon>Neopterygii</taxon>
        <taxon>Teleostei</taxon>
        <taxon>Neoteleostei</taxon>
        <taxon>Acanthomorphata</taxon>
        <taxon>Eupercaria</taxon>
        <taxon>Perciformes</taxon>
        <taxon>Notothenioidei</taxon>
        <taxon>Nototheniidae</taxon>
        <taxon>Dissostichus</taxon>
    </lineage>
</organism>
<gene>
    <name evidence="7" type="ORF">F7725_011147</name>
</gene>
<feature type="transmembrane region" description="Helical" evidence="4">
    <location>
        <begin position="189"/>
        <end position="207"/>
    </location>
</feature>
<evidence type="ECO:0000256" key="3">
    <source>
        <dbReference type="PROSITE-ProRule" id="PRU00104"/>
    </source>
</evidence>
<evidence type="ECO:0000313" key="8">
    <source>
        <dbReference type="Proteomes" id="UP000518266"/>
    </source>
</evidence>
<feature type="transmembrane region" description="Helical" evidence="4">
    <location>
        <begin position="155"/>
        <end position="177"/>
    </location>
</feature>
<dbReference type="SMART" id="SM00119">
    <property type="entry name" value="HECTc"/>
    <property type="match status" value="1"/>
</dbReference>
<dbReference type="CDD" id="cd08666">
    <property type="entry name" value="APC10-HECTD3"/>
    <property type="match status" value="1"/>
</dbReference>
<dbReference type="SMART" id="SM01337">
    <property type="entry name" value="APC10"/>
    <property type="match status" value="1"/>
</dbReference>
<name>A0A7J5Z8F6_DISMA</name>
<evidence type="ECO:0000313" key="7">
    <source>
        <dbReference type="EMBL" id="KAF3857946.1"/>
    </source>
</evidence>
<accession>A0A7J5Z8F6</accession>
<dbReference type="PANTHER" id="PTHR46654:SF1">
    <property type="entry name" value="E3 UBIQUITIN-PROTEIN LIGASE HECTD3"/>
    <property type="match status" value="1"/>
</dbReference>
<dbReference type="Gene3D" id="3.90.1750.10">
    <property type="entry name" value="Hect, E3 ligase catalytic domains"/>
    <property type="match status" value="1"/>
</dbReference>
<dbReference type="Gene3D" id="3.30.2410.10">
    <property type="entry name" value="Hect, E3 ligase catalytic domain"/>
    <property type="match status" value="1"/>
</dbReference>
<dbReference type="InterPro" id="IPR004939">
    <property type="entry name" value="APC_su10/DOC_dom"/>
</dbReference>
<comment type="caution">
    <text evidence="7">The sequence shown here is derived from an EMBL/GenBank/DDBJ whole genome shotgun (WGS) entry which is preliminary data.</text>
</comment>
<feature type="domain" description="HECT" evidence="5">
    <location>
        <begin position="782"/>
        <end position="1034"/>
    </location>
</feature>
<dbReference type="AlphaFoldDB" id="A0A7J5Z8F6"/>
<keyword evidence="1" id="KW-0808">Transferase</keyword>
<dbReference type="InterPro" id="IPR000569">
    <property type="entry name" value="HECT_dom"/>
</dbReference>
<dbReference type="Gene3D" id="3.30.2160.10">
    <property type="entry name" value="Hect, E3 ligase catalytic domain"/>
    <property type="match status" value="1"/>
</dbReference>
<keyword evidence="4" id="KW-1133">Transmembrane helix</keyword>
<evidence type="ECO:0000256" key="4">
    <source>
        <dbReference type="SAM" id="Phobius"/>
    </source>
</evidence>
<dbReference type="GO" id="GO:0005254">
    <property type="term" value="F:chloride channel activity"/>
    <property type="evidence" value="ECO:0007669"/>
    <property type="project" value="InterPro"/>
</dbReference>
<dbReference type="SUPFAM" id="SSF56204">
    <property type="entry name" value="Hect, E3 ligase catalytic domain"/>
    <property type="match status" value="1"/>
</dbReference>
<protein>
    <recommendedName>
        <fullName evidence="9">E3 ubiquitin-protein ligase HECTD3</fullName>
    </recommendedName>
</protein>
<feature type="domain" description="DOC" evidence="6">
    <location>
        <begin position="531"/>
        <end position="709"/>
    </location>
</feature>